<feature type="region of interest" description="Disordered" evidence="4">
    <location>
        <begin position="200"/>
        <end position="238"/>
    </location>
</feature>
<dbReference type="AlphaFoldDB" id="A0AAX3YP27"/>
<name>A0AAX3YP27_RHOOP</name>
<proteinExistence type="inferred from homology"/>
<dbReference type="Proteomes" id="UP001231166">
    <property type="component" value="Plasmid pRho-VOC14-C342"/>
</dbReference>
<evidence type="ECO:0000313" key="9">
    <source>
        <dbReference type="Proteomes" id="UP001231166"/>
    </source>
</evidence>
<reference evidence="7" key="2">
    <citation type="submission" date="2023-07" db="EMBL/GenBank/DDBJ databases">
        <title>Genomic analysis of Rhodococcus opacus VOC-14 with glycol ethers degradation activity.</title>
        <authorList>
            <person name="Narkevich D.A."/>
            <person name="Hlushen A.M."/>
            <person name="Akhremchuk A.E."/>
            <person name="Sikolenko M.A."/>
            <person name="Valentovich L.N."/>
        </authorList>
    </citation>
    <scope>NUCLEOTIDE SEQUENCE</scope>
    <source>
        <strain evidence="7">VOC-14</strain>
        <plasmid evidence="7">pRho-VOC14-C342</plasmid>
    </source>
</reference>
<comment type="subunit">
    <text evidence="2">Heterodimer of SbcC and SbcD.</text>
</comment>
<accession>A0AAX3YP27</accession>
<keyword evidence="8" id="KW-1185">Reference proteome</keyword>
<feature type="compositionally biased region" description="Basic and acidic residues" evidence="4">
    <location>
        <begin position="210"/>
        <end position="226"/>
    </location>
</feature>
<dbReference type="InterPro" id="IPR027417">
    <property type="entry name" value="P-loop_NTPase"/>
</dbReference>
<dbReference type="PANTHER" id="PTHR32114">
    <property type="entry name" value="ABC TRANSPORTER ABCH.3"/>
    <property type="match status" value="1"/>
</dbReference>
<dbReference type="Pfam" id="PF02463">
    <property type="entry name" value="SMC_N"/>
    <property type="match status" value="1"/>
</dbReference>
<evidence type="ECO:0000256" key="4">
    <source>
        <dbReference type="SAM" id="MobiDB-lite"/>
    </source>
</evidence>
<keyword evidence="7" id="KW-0614">Plasmid</keyword>
<protein>
    <recommendedName>
        <fullName evidence="3">Nuclease SbcCD subunit C</fullName>
    </recommendedName>
</protein>
<dbReference type="SUPFAM" id="SSF52540">
    <property type="entry name" value="P-loop containing nucleoside triphosphate hydrolases"/>
    <property type="match status" value="1"/>
</dbReference>
<evidence type="ECO:0000313" key="6">
    <source>
        <dbReference type="EMBL" id="MCZ4589614.1"/>
    </source>
</evidence>
<reference evidence="6" key="1">
    <citation type="submission" date="2022-12" db="EMBL/GenBank/DDBJ databases">
        <authorList>
            <person name="Krivoruchko A.V."/>
            <person name="Elkin A."/>
        </authorList>
    </citation>
    <scope>NUCLEOTIDE SEQUENCE</scope>
    <source>
        <strain evidence="6">IEGM 249</strain>
    </source>
</reference>
<dbReference type="PANTHER" id="PTHR32114:SF2">
    <property type="entry name" value="ABC TRANSPORTER ABCH.3"/>
    <property type="match status" value="1"/>
</dbReference>
<geneLocation type="plasmid" evidence="7 9">
    <name>pRho-VOC14-C342</name>
</geneLocation>
<dbReference type="Gene3D" id="3.40.50.300">
    <property type="entry name" value="P-loop containing nucleotide triphosphate hydrolases"/>
    <property type="match status" value="2"/>
</dbReference>
<dbReference type="InterPro" id="IPR003395">
    <property type="entry name" value="RecF/RecN/SMC_N"/>
</dbReference>
<evidence type="ECO:0000313" key="8">
    <source>
        <dbReference type="Proteomes" id="UP001066327"/>
    </source>
</evidence>
<evidence type="ECO:0000256" key="3">
    <source>
        <dbReference type="ARBA" id="ARBA00013368"/>
    </source>
</evidence>
<gene>
    <name evidence="6" type="ORF">O4328_39280</name>
    <name evidence="7" type="ORF">Q5707_38340</name>
</gene>
<evidence type="ECO:0000313" key="7">
    <source>
        <dbReference type="EMBL" id="WLF51227.1"/>
    </source>
</evidence>
<sequence length="784" mass="81872">MTATTRKGTGIMLRLKSLEITNIRSVEHVTLKVDPDGTTALYGPSGVGKSGILDALPWCLWGDTGSAGSAAALRREGSTEPAQATATVLIGSDEIVALRRITRSDSGVESASAKLWINGVKQSNVTPASLTRIITDLTGLTAKTFRGAFYMAQGQLTDLMTGTPAKVQETFEELTGLDDLTKRIQVLREQCKEAAVRAEALPGDPAEVTRTADDAKEAGRESDRLQQESNSAAAAAASARTIWDTANQRAKELQSAERAARDSREAVVGAEALAADAAQAVNAARLRLHDLGEASEGDPEVQGAATRTACAALEQALGELTRRGTELKAAAGQEGSARTAAEQARAAHDSVDPDALATAVTDGQAEVDAGRAAHQEAMRAAHVADAAVAQRDEAIATLSRAMDAAACPTCRQDVGDVAALVDEQNAILDQARKDAAAAHQKATTLDRALLDAETRLRKAHDALANVTSLARVAEHAEEAASAATRHADQAAATLAELVAAHQNAPAPTGREQIHSAALAVHEQLTEQLSTARGVTAAWITLTDTIARAAAASGRVEQARAAVVDAPSPTDVAAAESCEATTRVDLDTAQTGAADAAAQAQAARATAMQLDGIADDAATRWNLKREAAEQAEVTRIARDIGIALRRDLLAEYCATISAAATDILTRLGGEHVGFMIDETFVPQVVLPDGTTRATRQLSGGEKARAAVCAFIGFSRQLAGGGKPGMLFADEITASQDEAFRRDMLTMLRALEMPMIVVSHTADVLDIASRVIRLQRPPLGSTQLAA</sequence>
<comment type="similarity">
    <text evidence="1">Belongs to the SMC family. SbcC subfamily.</text>
</comment>
<feature type="domain" description="RecF/RecN/SMC N-terminal" evidence="5">
    <location>
        <begin position="15"/>
        <end position="773"/>
    </location>
</feature>
<dbReference type="EMBL" id="CP130954">
    <property type="protein sequence ID" value="WLF51227.1"/>
    <property type="molecule type" value="Genomic_DNA"/>
</dbReference>
<evidence type="ECO:0000256" key="2">
    <source>
        <dbReference type="ARBA" id="ARBA00011322"/>
    </source>
</evidence>
<evidence type="ECO:0000259" key="5">
    <source>
        <dbReference type="Pfam" id="PF02463"/>
    </source>
</evidence>
<dbReference type="Proteomes" id="UP001066327">
    <property type="component" value="Unassembled WGS sequence"/>
</dbReference>
<dbReference type="EMBL" id="JAPWIS010000034">
    <property type="protein sequence ID" value="MCZ4589614.1"/>
    <property type="molecule type" value="Genomic_DNA"/>
</dbReference>
<organism evidence="7 9">
    <name type="scientific">Rhodococcus opacus</name>
    <name type="common">Nocardia opaca</name>
    <dbReference type="NCBI Taxonomy" id="37919"/>
    <lineage>
        <taxon>Bacteria</taxon>
        <taxon>Bacillati</taxon>
        <taxon>Actinomycetota</taxon>
        <taxon>Actinomycetes</taxon>
        <taxon>Mycobacteriales</taxon>
        <taxon>Nocardiaceae</taxon>
        <taxon>Rhodococcus</taxon>
    </lineage>
</organism>
<dbReference type="RefSeq" id="WP_269592581.1">
    <property type="nucleotide sequence ID" value="NZ_CP130954.1"/>
</dbReference>
<evidence type="ECO:0000256" key="1">
    <source>
        <dbReference type="ARBA" id="ARBA00006930"/>
    </source>
</evidence>